<evidence type="ECO:0000313" key="5">
    <source>
        <dbReference type="EMBL" id="MCW8086622.1"/>
    </source>
</evidence>
<evidence type="ECO:0000313" key="6">
    <source>
        <dbReference type="Proteomes" id="UP001526430"/>
    </source>
</evidence>
<feature type="signal peptide" evidence="4">
    <location>
        <begin position="1"/>
        <end position="22"/>
    </location>
</feature>
<dbReference type="EMBL" id="JAPFQI010000010">
    <property type="protein sequence ID" value="MCW8086622.1"/>
    <property type="molecule type" value="Genomic_DNA"/>
</dbReference>
<dbReference type="PANTHER" id="PTHR44858">
    <property type="entry name" value="TETRATRICOPEPTIDE REPEAT PROTEIN 6"/>
    <property type="match status" value="1"/>
</dbReference>
<protein>
    <submittedName>
        <fullName evidence="5">Tetratricopeptide repeat protein</fullName>
    </submittedName>
</protein>
<evidence type="ECO:0000256" key="3">
    <source>
        <dbReference type="PROSITE-ProRule" id="PRU00339"/>
    </source>
</evidence>
<dbReference type="InterPro" id="IPR011990">
    <property type="entry name" value="TPR-like_helical_dom_sf"/>
</dbReference>
<sequence length="185" mass="20195">MRALALLLPVLLLLAAPAPAQAPPPAARDLDRAFEALRAAPDAEGGQMAEAVIRQIWARQASPAVQLLLNRGIRNLRANLMEEALEDFDAAIILSPTLADAWHWRAQAHARAGDNRAAAADLREALRLEPRHFAALLSLSRLQEAAGDAAGALRSQEEALEIHPRLPGGEERLRELRRRAEGERM</sequence>
<dbReference type="Pfam" id="PF13432">
    <property type="entry name" value="TPR_16"/>
    <property type="match status" value="1"/>
</dbReference>
<evidence type="ECO:0000256" key="4">
    <source>
        <dbReference type="SAM" id="SignalP"/>
    </source>
</evidence>
<dbReference type="Proteomes" id="UP001526430">
    <property type="component" value="Unassembled WGS sequence"/>
</dbReference>
<dbReference type="InterPro" id="IPR019734">
    <property type="entry name" value="TPR_rpt"/>
</dbReference>
<dbReference type="PANTHER" id="PTHR44858:SF1">
    <property type="entry name" value="UDP-N-ACETYLGLUCOSAMINE--PEPTIDE N-ACETYLGLUCOSAMINYLTRANSFERASE SPINDLY-RELATED"/>
    <property type="match status" value="1"/>
</dbReference>
<feature type="chain" id="PRO_5046075156" evidence="4">
    <location>
        <begin position="23"/>
        <end position="185"/>
    </location>
</feature>
<evidence type="ECO:0000256" key="2">
    <source>
        <dbReference type="ARBA" id="ARBA00022803"/>
    </source>
</evidence>
<comment type="caution">
    <text evidence="5">The sequence shown here is derived from an EMBL/GenBank/DDBJ whole genome shotgun (WGS) entry which is preliminary data.</text>
</comment>
<accession>A0ABT3NWT0</accession>
<feature type="repeat" description="TPR" evidence="3">
    <location>
        <begin position="65"/>
        <end position="98"/>
    </location>
</feature>
<keyword evidence="6" id="KW-1185">Reference proteome</keyword>
<organism evidence="5 6">
    <name type="scientific">Sabulicella glaciei</name>
    <dbReference type="NCBI Taxonomy" id="2984948"/>
    <lineage>
        <taxon>Bacteria</taxon>
        <taxon>Pseudomonadati</taxon>
        <taxon>Pseudomonadota</taxon>
        <taxon>Alphaproteobacteria</taxon>
        <taxon>Acetobacterales</taxon>
        <taxon>Acetobacteraceae</taxon>
        <taxon>Sabulicella</taxon>
    </lineage>
</organism>
<proteinExistence type="predicted"/>
<dbReference type="InterPro" id="IPR050498">
    <property type="entry name" value="Ycf3"/>
</dbReference>
<dbReference type="PROSITE" id="PS50005">
    <property type="entry name" value="TPR"/>
    <property type="match status" value="2"/>
</dbReference>
<keyword evidence="1" id="KW-0677">Repeat</keyword>
<dbReference type="SUPFAM" id="SSF48452">
    <property type="entry name" value="TPR-like"/>
    <property type="match status" value="1"/>
</dbReference>
<keyword evidence="2 3" id="KW-0802">TPR repeat</keyword>
<dbReference type="SMART" id="SM00028">
    <property type="entry name" value="TPR"/>
    <property type="match status" value="3"/>
</dbReference>
<keyword evidence="4" id="KW-0732">Signal</keyword>
<feature type="repeat" description="TPR" evidence="3">
    <location>
        <begin position="99"/>
        <end position="132"/>
    </location>
</feature>
<gene>
    <name evidence="5" type="ORF">OF850_13380</name>
</gene>
<name>A0ABT3NWT0_9PROT</name>
<evidence type="ECO:0000256" key="1">
    <source>
        <dbReference type="ARBA" id="ARBA00022737"/>
    </source>
</evidence>
<reference evidence="5 6" key="1">
    <citation type="submission" date="2022-10" db="EMBL/GenBank/DDBJ databases">
        <title>Roseococcus glaciei nov., sp. nov., isolated from glacier.</title>
        <authorList>
            <person name="Liu Q."/>
            <person name="Xin Y.-H."/>
        </authorList>
    </citation>
    <scope>NUCLEOTIDE SEQUENCE [LARGE SCALE GENOMIC DNA]</scope>
    <source>
        <strain evidence="5 6">MDT2-1-1</strain>
    </source>
</reference>
<dbReference type="Gene3D" id="1.25.40.10">
    <property type="entry name" value="Tetratricopeptide repeat domain"/>
    <property type="match status" value="1"/>
</dbReference>